<evidence type="ECO:0000313" key="2">
    <source>
        <dbReference type="EMBL" id="BET00043.1"/>
    </source>
</evidence>
<keyword evidence="3" id="KW-1185">Reference proteome</keyword>
<dbReference type="EMBL" id="AP028919">
    <property type="protein sequence ID" value="BET00043.1"/>
    <property type="molecule type" value="Genomic_DNA"/>
</dbReference>
<evidence type="ECO:0000313" key="3">
    <source>
        <dbReference type="Proteomes" id="UP001307889"/>
    </source>
</evidence>
<name>A0ABN7BB40_9HEMI</name>
<gene>
    <name evidence="2" type="ORF">NTJ_12859</name>
</gene>
<organism evidence="2 3">
    <name type="scientific">Nesidiocoris tenuis</name>
    <dbReference type="NCBI Taxonomy" id="355587"/>
    <lineage>
        <taxon>Eukaryota</taxon>
        <taxon>Metazoa</taxon>
        <taxon>Ecdysozoa</taxon>
        <taxon>Arthropoda</taxon>
        <taxon>Hexapoda</taxon>
        <taxon>Insecta</taxon>
        <taxon>Pterygota</taxon>
        <taxon>Neoptera</taxon>
        <taxon>Paraneoptera</taxon>
        <taxon>Hemiptera</taxon>
        <taxon>Heteroptera</taxon>
        <taxon>Panheteroptera</taxon>
        <taxon>Cimicomorpha</taxon>
        <taxon>Miridae</taxon>
        <taxon>Dicyphina</taxon>
        <taxon>Nesidiocoris</taxon>
    </lineage>
</organism>
<evidence type="ECO:0008006" key="4">
    <source>
        <dbReference type="Google" id="ProtNLM"/>
    </source>
</evidence>
<feature type="chain" id="PRO_5046727034" description="Cystatin domain-containing protein" evidence="1">
    <location>
        <begin position="18"/>
        <end position="68"/>
    </location>
</feature>
<accession>A0ABN7BB40</accession>
<sequence>MQVALFATALIVASVYGAPPSTPGAKEIVEGVAKKCVAQTKASPEQAKLAFSQAIPKNDVERVRQKFQ</sequence>
<protein>
    <recommendedName>
        <fullName evidence="4">Cystatin domain-containing protein</fullName>
    </recommendedName>
</protein>
<proteinExistence type="predicted"/>
<reference evidence="2 3" key="1">
    <citation type="submission" date="2023-09" db="EMBL/GenBank/DDBJ databases">
        <title>Nesidiocoris tenuis whole genome shotgun sequence.</title>
        <authorList>
            <person name="Shibata T."/>
            <person name="Shimoda M."/>
            <person name="Kobayashi T."/>
            <person name="Uehara T."/>
        </authorList>
    </citation>
    <scope>NUCLEOTIDE SEQUENCE [LARGE SCALE GENOMIC DNA]</scope>
    <source>
        <strain evidence="2 3">Japan</strain>
    </source>
</reference>
<evidence type="ECO:0000256" key="1">
    <source>
        <dbReference type="SAM" id="SignalP"/>
    </source>
</evidence>
<feature type="signal peptide" evidence="1">
    <location>
        <begin position="1"/>
        <end position="17"/>
    </location>
</feature>
<keyword evidence="1" id="KW-0732">Signal</keyword>
<dbReference type="Proteomes" id="UP001307889">
    <property type="component" value="Chromosome 11"/>
</dbReference>